<proteinExistence type="predicted"/>
<name>A0A9I9E7C7_CUCME</name>
<dbReference type="Gramene" id="MELO3C029722.2.1">
    <property type="protein sequence ID" value="MELO3C029722.2.1"/>
    <property type="gene ID" value="MELO3C029722.2"/>
</dbReference>
<sequence>MQKKNKCDGALVFQLKGRHAFSHTANCKQKTSRQWLNELEGCDSLTPRVSHRPPPPSLGFVRSPIFLPTPWCSDMPFITRSLLMDVYLLSASPSPFQLHDCLHHVKTTKAEPALY</sequence>
<organism evidence="1">
    <name type="scientific">Cucumis melo</name>
    <name type="common">Muskmelon</name>
    <dbReference type="NCBI Taxonomy" id="3656"/>
    <lineage>
        <taxon>Eukaryota</taxon>
        <taxon>Viridiplantae</taxon>
        <taxon>Streptophyta</taxon>
        <taxon>Embryophyta</taxon>
        <taxon>Tracheophyta</taxon>
        <taxon>Spermatophyta</taxon>
        <taxon>Magnoliopsida</taxon>
        <taxon>eudicotyledons</taxon>
        <taxon>Gunneridae</taxon>
        <taxon>Pentapetalae</taxon>
        <taxon>rosids</taxon>
        <taxon>fabids</taxon>
        <taxon>Cucurbitales</taxon>
        <taxon>Cucurbitaceae</taxon>
        <taxon>Benincaseae</taxon>
        <taxon>Cucumis</taxon>
    </lineage>
</organism>
<accession>A0A9I9E7C7</accession>
<dbReference type="EnsemblPlants" id="MELO3C029722.2.1">
    <property type="protein sequence ID" value="MELO3C029722.2.1"/>
    <property type="gene ID" value="MELO3C029722.2"/>
</dbReference>
<protein>
    <submittedName>
        <fullName evidence="1">Uncharacterized protein</fullName>
    </submittedName>
</protein>
<evidence type="ECO:0000313" key="1">
    <source>
        <dbReference type="EnsemblPlants" id="MELO3C029722.2.1"/>
    </source>
</evidence>
<reference evidence="1" key="1">
    <citation type="submission" date="2023-03" db="UniProtKB">
        <authorList>
            <consortium name="EnsemblPlants"/>
        </authorList>
    </citation>
    <scope>IDENTIFICATION</scope>
</reference>
<dbReference type="AlphaFoldDB" id="A0A9I9E7C7"/>